<evidence type="ECO:0000313" key="1">
    <source>
        <dbReference type="EMBL" id="RTQ52496.1"/>
    </source>
</evidence>
<accession>A0A3S0H7U6</accession>
<protein>
    <recommendedName>
        <fullName evidence="3">Outer membrane protein beta-barrel domain-containing protein</fullName>
    </recommendedName>
</protein>
<dbReference type="Proteomes" id="UP000282184">
    <property type="component" value="Unassembled WGS sequence"/>
</dbReference>
<dbReference type="RefSeq" id="WP_126692152.1">
    <property type="nucleotide sequence ID" value="NZ_RXOF01000002.1"/>
</dbReference>
<evidence type="ECO:0000313" key="2">
    <source>
        <dbReference type="Proteomes" id="UP000282184"/>
    </source>
</evidence>
<name>A0A3S0H7U6_9BACT</name>
<comment type="caution">
    <text evidence="1">The sequence shown here is derived from an EMBL/GenBank/DDBJ whole genome shotgun (WGS) entry which is preliminary data.</text>
</comment>
<reference evidence="1 2" key="1">
    <citation type="submission" date="2018-12" db="EMBL/GenBank/DDBJ databases">
        <title>Hymenobacter gummosus sp. nov., isolated from a spring.</title>
        <authorList>
            <person name="Nie L."/>
        </authorList>
    </citation>
    <scope>NUCLEOTIDE SEQUENCE [LARGE SCALE GENOMIC DNA]</scope>
    <source>
        <strain evidence="1 2">KCTC 52166</strain>
    </source>
</reference>
<proteinExistence type="predicted"/>
<evidence type="ECO:0008006" key="3">
    <source>
        <dbReference type="Google" id="ProtNLM"/>
    </source>
</evidence>
<gene>
    <name evidence="1" type="ORF">EJV47_05650</name>
</gene>
<keyword evidence="2" id="KW-1185">Reference proteome</keyword>
<dbReference type="AlphaFoldDB" id="A0A3S0H7U6"/>
<sequence length="241" mass="26962">MAQPLQAQKFHFAITGGPGVVFNHKRTSGPITAGTYLDPLARSNVGVVLGVRLRYPLGRQWFVDLAPGLAQYHTDHTLYERMWSPGHSGLPSLVAKSTWEKVTRELLLPVGLNRVVRCNDALWVQGILRPYVGVDTYWDEKASDVTVFLEPGVRLTAADPYQESNGGRIVAGLQGGIGLMLPRRLLEITLLYTRPQTPERYYLESTYSYRDADGSAHTASHQTRLRVRPDMLQAQLAVYMK</sequence>
<organism evidence="1 2">
    <name type="scientific">Hymenobacter gummosus</name>
    <dbReference type="NCBI Taxonomy" id="1776032"/>
    <lineage>
        <taxon>Bacteria</taxon>
        <taxon>Pseudomonadati</taxon>
        <taxon>Bacteroidota</taxon>
        <taxon>Cytophagia</taxon>
        <taxon>Cytophagales</taxon>
        <taxon>Hymenobacteraceae</taxon>
        <taxon>Hymenobacter</taxon>
    </lineage>
</organism>
<dbReference type="EMBL" id="RXOF01000002">
    <property type="protein sequence ID" value="RTQ52496.1"/>
    <property type="molecule type" value="Genomic_DNA"/>
</dbReference>